<feature type="transmembrane region" description="Helical" evidence="1">
    <location>
        <begin position="20"/>
        <end position="44"/>
    </location>
</feature>
<accession>A0A6N4DWU3</accession>
<gene>
    <name evidence="3" type="primary">pilV</name>
    <name evidence="3" type="ORF">C3L24_07730</name>
</gene>
<keyword evidence="1" id="KW-0812">Transmembrane</keyword>
<comment type="caution">
    <text evidence="3">The sequence shown here is derived from an EMBL/GenBank/DDBJ whole genome shotgun (WGS) entry which is preliminary data.</text>
</comment>
<dbReference type="EMBL" id="PQCO01000199">
    <property type="protein sequence ID" value="PUE01525.1"/>
    <property type="molecule type" value="Genomic_DNA"/>
</dbReference>
<organism evidence="3 4">
    <name type="scientific">Candidatus Sedimenticola endophacoides</name>
    <dbReference type="NCBI Taxonomy" id="2548426"/>
    <lineage>
        <taxon>Bacteria</taxon>
        <taxon>Pseudomonadati</taxon>
        <taxon>Pseudomonadota</taxon>
        <taxon>Gammaproteobacteria</taxon>
        <taxon>Chromatiales</taxon>
        <taxon>Sedimenticolaceae</taxon>
        <taxon>Sedimenticola</taxon>
    </lineage>
</organism>
<proteinExistence type="predicted"/>
<name>A0A6N4DWU3_9GAMM</name>
<dbReference type="AlphaFoldDB" id="A0A6N4DWU3"/>
<keyword evidence="1" id="KW-0472">Membrane</keyword>
<keyword evidence="1" id="KW-1133">Transmembrane helix</keyword>
<evidence type="ECO:0000313" key="4">
    <source>
        <dbReference type="Proteomes" id="UP000250928"/>
    </source>
</evidence>
<evidence type="ECO:0000259" key="2">
    <source>
        <dbReference type="Pfam" id="PF22150"/>
    </source>
</evidence>
<evidence type="ECO:0000313" key="3">
    <source>
        <dbReference type="EMBL" id="PUE01525.1"/>
    </source>
</evidence>
<dbReference type="InterPro" id="IPR054402">
    <property type="entry name" value="Tt1218-like_dom"/>
</dbReference>
<dbReference type="InterPro" id="IPR012902">
    <property type="entry name" value="N_methyl_site"/>
</dbReference>
<reference evidence="3 4" key="1">
    <citation type="submission" date="2018-01" db="EMBL/GenBank/DDBJ databases">
        <title>Novel co-symbiosis in the lucinid bivalve Phacoides pectinatus.</title>
        <authorList>
            <person name="Lim S.J."/>
            <person name="Davis B.G."/>
            <person name="Gill D.E."/>
            <person name="Engel A.S."/>
            <person name="Anderson L.C."/>
            <person name="Campbell B.J."/>
        </authorList>
    </citation>
    <scope>NUCLEOTIDE SEQUENCE [LARGE SCALE GENOMIC DNA]</scope>
    <source>
        <strain evidence="3">N3_P5</strain>
    </source>
</reference>
<dbReference type="NCBIfam" id="TIGR02532">
    <property type="entry name" value="IV_pilin_GFxxxE"/>
    <property type="match status" value="1"/>
</dbReference>
<feature type="domain" description="Type IV pilin Tt1218-like" evidence="2">
    <location>
        <begin position="44"/>
        <end position="83"/>
    </location>
</feature>
<sequence>MPMNVKRKIGMTGLPCGGQLGVTLIEVLVAVVILGVGLLGLAGLQLQGLRSVQHNSAQTHAVLLAQDLVERIRLNSVNIDDYVGLSADSCGTQNTLARIDYCAVLSRMTGGDLNADGDTDDSGESEVGDMLLRAPAGSSLLSVSSCGGCTSGVGMYTITVTWAEQGRDGVDQSVSYGFNFKP</sequence>
<dbReference type="Pfam" id="PF07963">
    <property type="entry name" value="N_methyl"/>
    <property type="match status" value="1"/>
</dbReference>
<dbReference type="NCBIfam" id="TIGR02523">
    <property type="entry name" value="type_IV_pilV"/>
    <property type="match status" value="1"/>
</dbReference>
<dbReference type="InterPro" id="IPR013362">
    <property type="entry name" value="Pilus_4_PilV"/>
</dbReference>
<protein>
    <submittedName>
        <fullName evidence="3">Type IV pilus modification protein PilV</fullName>
    </submittedName>
</protein>
<dbReference type="Pfam" id="PF22150">
    <property type="entry name" value="Tt1218-like"/>
    <property type="match status" value="1"/>
</dbReference>
<dbReference type="Proteomes" id="UP000250928">
    <property type="component" value="Unassembled WGS sequence"/>
</dbReference>
<evidence type="ECO:0000256" key="1">
    <source>
        <dbReference type="SAM" id="Phobius"/>
    </source>
</evidence>